<evidence type="ECO:0000256" key="1">
    <source>
        <dbReference type="SAM" id="Phobius"/>
    </source>
</evidence>
<dbReference type="RefSeq" id="WP_345198492.1">
    <property type="nucleotide sequence ID" value="NZ_BAABFL010000467.1"/>
</dbReference>
<accession>A0ABP8V8E8</accession>
<feature type="transmembrane region" description="Helical" evidence="1">
    <location>
        <begin position="97"/>
        <end position="117"/>
    </location>
</feature>
<comment type="caution">
    <text evidence="2">The sequence shown here is derived from an EMBL/GenBank/DDBJ whole genome shotgun (WGS) entry which is preliminary data.</text>
</comment>
<gene>
    <name evidence="2" type="ORF">GCM10023116_42900</name>
</gene>
<evidence type="ECO:0000313" key="3">
    <source>
        <dbReference type="Proteomes" id="UP001500604"/>
    </source>
</evidence>
<keyword evidence="1" id="KW-1133">Transmembrane helix</keyword>
<evidence type="ECO:0008006" key="4">
    <source>
        <dbReference type="Google" id="ProtNLM"/>
    </source>
</evidence>
<proteinExistence type="predicted"/>
<name>A0ABP8V8E8_9GAMM</name>
<dbReference type="Proteomes" id="UP001500604">
    <property type="component" value="Unassembled WGS sequence"/>
</dbReference>
<reference evidence="3" key="1">
    <citation type="journal article" date="2019" name="Int. J. Syst. Evol. Microbiol.">
        <title>The Global Catalogue of Microorganisms (GCM) 10K type strain sequencing project: providing services to taxonomists for standard genome sequencing and annotation.</title>
        <authorList>
            <consortium name="The Broad Institute Genomics Platform"/>
            <consortium name="The Broad Institute Genome Sequencing Center for Infectious Disease"/>
            <person name="Wu L."/>
            <person name="Ma J."/>
        </authorList>
    </citation>
    <scope>NUCLEOTIDE SEQUENCE [LARGE SCALE GENOMIC DNA]</scope>
    <source>
        <strain evidence="3">JCM 17805</strain>
    </source>
</reference>
<feature type="transmembrane region" description="Helical" evidence="1">
    <location>
        <begin position="6"/>
        <end position="25"/>
    </location>
</feature>
<feature type="transmembrane region" description="Helical" evidence="1">
    <location>
        <begin position="59"/>
        <end position="85"/>
    </location>
</feature>
<keyword evidence="1" id="KW-0812">Transmembrane</keyword>
<keyword evidence="3" id="KW-1185">Reference proteome</keyword>
<feature type="transmembrane region" description="Helical" evidence="1">
    <location>
        <begin position="34"/>
        <end position="53"/>
    </location>
</feature>
<dbReference type="EMBL" id="BAABFL010000467">
    <property type="protein sequence ID" value="GAA4652006.1"/>
    <property type="molecule type" value="Genomic_DNA"/>
</dbReference>
<evidence type="ECO:0000313" key="2">
    <source>
        <dbReference type="EMBL" id="GAA4652006.1"/>
    </source>
</evidence>
<keyword evidence="1" id="KW-0472">Membrane</keyword>
<dbReference type="InterPro" id="IPR018750">
    <property type="entry name" value="DUF2306_membrane"/>
</dbReference>
<sequence>MNTPIAIHLVAAVYAIVVGGLQLAFPKGIQQHRYLGRSWMIAMLITALSSFWIKSFMPLWLSFGPIHILSAWIIICVIISTLAAWRHRIKQHKYYSIGAYIGLVGAGVGTLAPGRYLNQILFGG</sequence>
<protein>
    <recommendedName>
        <fullName evidence="4">DUF2306 domain-containing protein</fullName>
    </recommendedName>
</protein>
<dbReference type="Pfam" id="PF10067">
    <property type="entry name" value="DUF2306"/>
    <property type="match status" value="1"/>
</dbReference>
<organism evidence="2 3">
    <name type="scientific">Kistimonas scapharcae</name>
    <dbReference type="NCBI Taxonomy" id="1036133"/>
    <lineage>
        <taxon>Bacteria</taxon>
        <taxon>Pseudomonadati</taxon>
        <taxon>Pseudomonadota</taxon>
        <taxon>Gammaproteobacteria</taxon>
        <taxon>Oceanospirillales</taxon>
        <taxon>Endozoicomonadaceae</taxon>
        <taxon>Kistimonas</taxon>
    </lineage>
</organism>